<name>M6D0W6_9LEPT</name>
<feature type="signal peptide" evidence="1">
    <location>
        <begin position="1"/>
        <end position="22"/>
    </location>
</feature>
<accession>M6D0W6</accession>
<dbReference type="Proteomes" id="UP000011988">
    <property type="component" value="Unassembled WGS sequence"/>
</dbReference>
<proteinExistence type="predicted"/>
<protein>
    <submittedName>
        <fullName evidence="2">Uncharacterized protein</fullName>
    </submittedName>
</protein>
<organism evidence="2 3">
    <name type="scientific">Leptospira alstonii serovar Sichuan str. 79601</name>
    <dbReference type="NCBI Taxonomy" id="1218565"/>
    <lineage>
        <taxon>Bacteria</taxon>
        <taxon>Pseudomonadati</taxon>
        <taxon>Spirochaetota</taxon>
        <taxon>Spirochaetia</taxon>
        <taxon>Leptospirales</taxon>
        <taxon>Leptospiraceae</taxon>
        <taxon>Leptospira</taxon>
    </lineage>
</organism>
<evidence type="ECO:0000313" key="3">
    <source>
        <dbReference type="Proteomes" id="UP000011988"/>
    </source>
</evidence>
<dbReference type="PATRIC" id="fig|1218565.3.peg.558"/>
<keyword evidence="1" id="KW-0732">Signal</keyword>
<feature type="chain" id="PRO_5004076495" evidence="1">
    <location>
        <begin position="23"/>
        <end position="64"/>
    </location>
</feature>
<reference evidence="2 3" key="1">
    <citation type="submission" date="2013-01" db="EMBL/GenBank/DDBJ databases">
        <authorList>
            <person name="Harkins D.M."/>
            <person name="Durkin A.S."/>
            <person name="Brinkac L.M."/>
            <person name="Haft D.H."/>
            <person name="Selengut J.D."/>
            <person name="Sanka R."/>
            <person name="DePew J."/>
            <person name="Purushe J."/>
            <person name="Galloway R.L."/>
            <person name="Vinetz J.M."/>
            <person name="Sutton G.G."/>
            <person name="Nierman W.C."/>
            <person name="Fouts D.E."/>
        </authorList>
    </citation>
    <scope>NUCLEOTIDE SEQUENCE [LARGE SCALE GENOMIC DNA]</scope>
    <source>
        <strain evidence="2 3">79601</strain>
    </source>
</reference>
<sequence>MIRKWFCVLSLSIFCVSNVLNAQTVAPSSTARALKTTREDLSTRRKMLEYHQLSGFITLLVITF</sequence>
<evidence type="ECO:0000313" key="2">
    <source>
        <dbReference type="EMBL" id="EMJ97594.1"/>
    </source>
</evidence>
<dbReference type="AlphaFoldDB" id="M6D0W6"/>
<gene>
    <name evidence="2" type="ORF">LEP1GSC194_2986</name>
</gene>
<comment type="caution">
    <text evidence="2">The sequence shown here is derived from an EMBL/GenBank/DDBJ whole genome shotgun (WGS) entry which is preliminary data.</text>
</comment>
<evidence type="ECO:0000256" key="1">
    <source>
        <dbReference type="SAM" id="SignalP"/>
    </source>
</evidence>
<dbReference type="OrthoDB" id="342729at2"/>
<dbReference type="RefSeq" id="WP_020772122.1">
    <property type="nucleotide sequence ID" value="NZ_ANIK01000008.1"/>
</dbReference>
<dbReference type="EMBL" id="ANIK01000008">
    <property type="protein sequence ID" value="EMJ97594.1"/>
    <property type="molecule type" value="Genomic_DNA"/>
</dbReference>